<dbReference type="RefSeq" id="XP_005345940.1">
    <property type="nucleotide sequence ID" value="XM_005345883.3"/>
</dbReference>
<gene>
    <name evidence="3" type="primary">C4H1orf131</name>
</gene>
<dbReference type="InterPro" id="IPR027973">
    <property type="entry name" value="FSAF1-like"/>
</dbReference>
<dbReference type="Pfam" id="PF15375">
    <property type="entry name" value="FSAF1"/>
    <property type="match status" value="1"/>
</dbReference>
<keyword evidence="2" id="KW-1185">Reference proteome</keyword>
<dbReference type="InterPro" id="IPR052852">
    <property type="entry name" value="SSU_Processome_Comp"/>
</dbReference>
<feature type="compositionally biased region" description="Basic and acidic residues" evidence="1">
    <location>
        <begin position="1"/>
        <end position="12"/>
    </location>
</feature>
<dbReference type="PANTHER" id="PTHR28366:SF1">
    <property type="entry name" value="CHROMOSOME 1 OPEN READING FRAME 131"/>
    <property type="match status" value="1"/>
</dbReference>
<dbReference type="PANTHER" id="PTHR28366">
    <property type="entry name" value="CHROMOSOME 1 OPEN READING FRAME 131"/>
    <property type="match status" value="1"/>
</dbReference>
<sequence length="288" mass="32272">MPMAAAEERESDSAEPPGTETLLDEVLRTLYDLGETEGETEPKRIKKKREKKRDVDTTAEVTAAPLPLPGSLVKGQRKSASSFFKELREELHSASAAPSAPPSGAEVPDTNAVSLSAPENNSRLVEVVEFQSRSKRKPKPGQEEYAKDKTRALEKDVGIQEFNLEKARLEVHRFGITGYGKGKERVLERERAIVLGAKAPKRSYVNYKVLQQQIKEKRRAQEEEERLARDTDIFKKKKRKVQEDRRSKKSAPSILSNGKVGQVGKFRNGTLILSHADIRKINSSRVAK</sequence>
<reference evidence="3" key="1">
    <citation type="submission" date="2025-08" db="UniProtKB">
        <authorList>
            <consortium name="RefSeq"/>
        </authorList>
    </citation>
    <scope>IDENTIFICATION</scope>
</reference>
<organism evidence="2 3">
    <name type="scientific">Microtus ochrogaster</name>
    <name type="common">Prairie vole</name>
    <dbReference type="NCBI Taxonomy" id="79684"/>
    <lineage>
        <taxon>Eukaryota</taxon>
        <taxon>Metazoa</taxon>
        <taxon>Chordata</taxon>
        <taxon>Craniata</taxon>
        <taxon>Vertebrata</taxon>
        <taxon>Euteleostomi</taxon>
        <taxon>Mammalia</taxon>
        <taxon>Eutheria</taxon>
        <taxon>Euarchontoglires</taxon>
        <taxon>Glires</taxon>
        <taxon>Rodentia</taxon>
        <taxon>Myomorpha</taxon>
        <taxon>Muroidea</taxon>
        <taxon>Cricetidae</taxon>
        <taxon>Arvicolinae</taxon>
        <taxon>Microtus</taxon>
    </lineage>
</organism>
<feature type="region of interest" description="Disordered" evidence="1">
    <location>
        <begin position="236"/>
        <end position="261"/>
    </location>
</feature>
<accession>A0ABM0KGI2</accession>
<feature type="compositionally biased region" description="Polar residues" evidence="1">
    <location>
        <begin position="111"/>
        <end position="123"/>
    </location>
</feature>
<evidence type="ECO:0000313" key="2">
    <source>
        <dbReference type="Proteomes" id="UP000694915"/>
    </source>
</evidence>
<name>A0ABM0KGI2_MICOH</name>
<proteinExistence type="predicted"/>
<feature type="compositionally biased region" description="Basic and acidic residues" evidence="1">
    <location>
        <begin position="140"/>
        <end position="152"/>
    </location>
</feature>
<protein>
    <submittedName>
        <fullName evidence="3">Uncharacterized protein C1orf131 homolog</fullName>
    </submittedName>
</protein>
<dbReference type="GeneID" id="101982633"/>
<evidence type="ECO:0000313" key="3">
    <source>
        <dbReference type="RefSeq" id="XP_005345940.1"/>
    </source>
</evidence>
<feature type="region of interest" description="Disordered" evidence="1">
    <location>
        <begin position="1"/>
        <end position="152"/>
    </location>
</feature>
<dbReference type="Proteomes" id="UP000694915">
    <property type="component" value="Chromosome 4"/>
</dbReference>
<evidence type="ECO:0000256" key="1">
    <source>
        <dbReference type="SAM" id="MobiDB-lite"/>
    </source>
</evidence>